<name>A0A975P0I3_9BRAD</name>
<evidence type="ECO:0000313" key="1">
    <source>
        <dbReference type="EMBL" id="QWG24161.1"/>
    </source>
</evidence>
<accession>A0A975P0I3</accession>
<dbReference type="AlphaFoldDB" id="A0A975P0I3"/>
<sequence>MNHLLIGTADKTQHLLDRAQPGFLLIDDGPIADAFVKKFRPRVFDPARHSFNPLAHKTYRQARDFASILYDAKDLMTYRDGKRALTKMFLQATRIDRLPRVRHVGYDEAQATVEDLLLSPTLSRALCGEPNFSFDISIVARLDRAKLGDFDAFVLAGLLIGQVQAQVIIPDFGFYGRDLHRSLIRQNRLVAGVNRLAEVPALQQILLTINDKVPVGSVFEDAEVLARYAKLAPGTVGYSEFVRQAMV</sequence>
<dbReference type="EMBL" id="CP076136">
    <property type="protein sequence ID" value="QWG24161.1"/>
    <property type="molecule type" value="Genomic_DNA"/>
</dbReference>
<keyword evidence="2" id="KW-1185">Reference proteome</keyword>
<proteinExistence type="predicted"/>
<organism evidence="1 2">
    <name type="scientific">Bradyrhizobium sediminis</name>
    <dbReference type="NCBI Taxonomy" id="2840469"/>
    <lineage>
        <taxon>Bacteria</taxon>
        <taxon>Pseudomonadati</taxon>
        <taxon>Pseudomonadota</taxon>
        <taxon>Alphaproteobacteria</taxon>
        <taxon>Hyphomicrobiales</taxon>
        <taxon>Nitrobacteraceae</taxon>
        <taxon>Bradyrhizobium</taxon>
    </lineage>
</organism>
<reference evidence="1 2" key="1">
    <citation type="submission" date="2021-06" db="EMBL/GenBank/DDBJ databases">
        <title>Bradyrhizobium sp. S2-11-4 Genome sequencing.</title>
        <authorList>
            <person name="Jin L."/>
        </authorList>
    </citation>
    <scope>NUCLEOTIDE SEQUENCE [LARGE SCALE GENOMIC DNA]</scope>
    <source>
        <strain evidence="1 2">S2-11-4</strain>
    </source>
</reference>
<protein>
    <submittedName>
        <fullName evidence="1">Uncharacterized protein</fullName>
    </submittedName>
</protein>
<gene>
    <name evidence="1" type="ORF">KMZ93_04320</name>
</gene>
<dbReference type="Proteomes" id="UP000676951">
    <property type="component" value="Chromosome"/>
</dbReference>
<dbReference type="RefSeq" id="WP_215604908.1">
    <property type="nucleotide sequence ID" value="NZ_CP076136.1"/>
</dbReference>
<evidence type="ECO:0000313" key="2">
    <source>
        <dbReference type="Proteomes" id="UP000676951"/>
    </source>
</evidence>